<dbReference type="Gene3D" id="1.10.3020.10">
    <property type="entry name" value="alpha-amino acid ester hydrolase ( Helical cap domain)"/>
    <property type="match status" value="1"/>
</dbReference>
<dbReference type="InterPro" id="IPR008979">
    <property type="entry name" value="Galactose-bd-like_sf"/>
</dbReference>
<evidence type="ECO:0000313" key="3">
    <source>
        <dbReference type="EMBL" id="GLV55642.1"/>
    </source>
</evidence>
<sequence>MMIEQNMMIPMRDGVRLATDVYRPEGEGQWPVLVVRHPYNKDFRMPLPGWEDRPIAININLFAERVVAAGYVIVLQDVRGRYASEGEFRPFLFESSDGVDTVNWAAGQAWSTGHVGMFGASFQALAQWQASSAQPVALRAIAPSQSPHAGGLYLYQGGAFMLAVALTLVMGSFVPDQLKRRIEDGRATSEDMEMLKQALNDFPARFEQLPLVEQPAMRDVAPYYFDWLAHPGLDDYWRSTLSEDVFERVTVPALTIAGWYDLFLRNDLRQYQLMKRRGGSELARQQQRLIIGPWGHGNFMWGHAERRYGEDGAAVSERAVDLLTDLQLRWFDRWLKGLDNGVEREKPVRIFVMGIDQWREEDAWPLPDTRYCPYYLQSAGKANSASGDGVLSATQMEQGEADVYRYNPHELVPTRAGANIPPKQQGDLGPYDQREIETREDVLCYTTAPLERPVEVTGPIELVLYVSSSAPDTDFTGKLVDVYPDGRAELLSDGILRARYREYLAHPVLMEPGRVYELRIDLGATSNVFLTGHRIRLEVSSSNFPRYDRNSNCGGVIATEGVEDFVPAINRVYHNELYPSHLILPVIEREG</sequence>
<dbReference type="Proteomes" id="UP001344906">
    <property type="component" value="Unassembled WGS sequence"/>
</dbReference>
<dbReference type="SMART" id="SM00939">
    <property type="entry name" value="PepX_C"/>
    <property type="match status" value="1"/>
</dbReference>
<dbReference type="EMBL" id="BSRI01000001">
    <property type="protein sequence ID" value="GLV55642.1"/>
    <property type="molecule type" value="Genomic_DNA"/>
</dbReference>
<dbReference type="Gene3D" id="2.60.120.260">
    <property type="entry name" value="Galactose-binding domain-like"/>
    <property type="match status" value="1"/>
</dbReference>
<dbReference type="InterPro" id="IPR013736">
    <property type="entry name" value="Xaa-Pro_dipept_C"/>
</dbReference>
<dbReference type="InterPro" id="IPR000383">
    <property type="entry name" value="Xaa-Pro-like_dom"/>
</dbReference>
<comment type="caution">
    <text evidence="3">The sequence shown here is derived from an EMBL/GenBank/DDBJ whole genome shotgun (WGS) entry which is preliminary data.</text>
</comment>
<gene>
    <name evidence="3" type="ORF">KDH_24860</name>
</gene>
<dbReference type="InterPro" id="IPR029058">
    <property type="entry name" value="AB_hydrolase_fold"/>
</dbReference>
<dbReference type="Pfam" id="PF08530">
    <property type="entry name" value="PepX_C"/>
    <property type="match status" value="1"/>
</dbReference>
<organism evidence="3 4">
    <name type="scientific">Dictyobacter halimunensis</name>
    <dbReference type="NCBI Taxonomy" id="3026934"/>
    <lineage>
        <taxon>Bacteria</taxon>
        <taxon>Bacillati</taxon>
        <taxon>Chloroflexota</taxon>
        <taxon>Ktedonobacteria</taxon>
        <taxon>Ktedonobacterales</taxon>
        <taxon>Dictyobacteraceae</taxon>
        <taxon>Dictyobacter</taxon>
    </lineage>
</organism>
<dbReference type="SUPFAM" id="SSF49785">
    <property type="entry name" value="Galactose-binding domain-like"/>
    <property type="match status" value="1"/>
</dbReference>
<dbReference type="SUPFAM" id="SSF53474">
    <property type="entry name" value="alpha/beta-Hydrolases"/>
    <property type="match status" value="1"/>
</dbReference>
<keyword evidence="1" id="KW-0378">Hydrolase</keyword>
<reference evidence="3 4" key="1">
    <citation type="submission" date="2023-02" db="EMBL/GenBank/DDBJ databases">
        <title>Dictyobacter halimunensis sp. nov., a new member of the class Ktedonobacteria from forest soil in a geothermal area.</title>
        <authorList>
            <person name="Rachmania M.K."/>
            <person name="Ningsih F."/>
            <person name="Sakai Y."/>
            <person name="Yabe S."/>
            <person name="Yokota A."/>
            <person name="Sjamsuridzal W."/>
        </authorList>
    </citation>
    <scope>NUCLEOTIDE SEQUENCE [LARGE SCALE GENOMIC DNA]</scope>
    <source>
        <strain evidence="3 4">S3.2.2.5</strain>
    </source>
</reference>
<proteinExistence type="predicted"/>
<dbReference type="PANTHER" id="PTHR43056:SF10">
    <property type="entry name" value="COCE_NOND FAMILY, PUTATIVE (AFU_ORTHOLOGUE AFUA_7G00600)-RELATED"/>
    <property type="match status" value="1"/>
</dbReference>
<keyword evidence="4" id="KW-1185">Reference proteome</keyword>
<feature type="domain" description="Xaa-Pro dipeptidyl-peptidase C-terminal" evidence="2">
    <location>
        <begin position="328"/>
        <end position="583"/>
    </location>
</feature>
<dbReference type="InterPro" id="IPR050585">
    <property type="entry name" value="Xaa-Pro_dipeptidyl-ppase/CocE"/>
</dbReference>
<evidence type="ECO:0000313" key="4">
    <source>
        <dbReference type="Proteomes" id="UP001344906"/>
    </source>
</evidence>
<evidence type="ECO:0000256" key="1">
    <source>
        <dbReference type="ARBA" id="ARBA00022801"/>
    </source>
</evidence>
<dbReference type="InterPro" id="IPR005674">
    <property type="entry name" value="CocE/Ser_esterase"/>
</dbReference>
<dbReference type="RefSeq" id="WP_338250163.1">
    <property type="nucleotide sequence ID" value="NZ_BSRI01000001.1"/>
</dbReference>
<evidence type="ECO:0000259" key="2">
    <source>
        <dbReference type="SMART" id="SM00939"/>
    </source>
</evidence>
<dbReference type="Gene3D" id="3.40.50.1820">
    <property type="entry name" value="alpha/beta hydrolase"/>
    <property type="match status" value="1"/>
</dbReference>
<dbReference type="Pfam" id="PF02129">
    <property type="entry name" value="Peptidase_S15"/>
    <property type="match status" value="1"/>
</dbReference>
<dbReference type="NCBIfam" id="TIGR00976">
    <property type="entry name" value="CocE_NonD"/>
    <property type="match status" value="1"/>
</dbReference>
<name>A0ABQ6FTA2_9CHLR</name>
<protein>
    <submittedName>
        <fullName evidence="3">X-Pro dipeptidyl-peptidase</fullName>
    </submittedName>
</protein>
<dbReference type="PANTHER" id="PTHR43056">
    <property type="entry name" value="PEPTIDASE S9 PROLYL OLIGOPEPTIDASE"/>
    <property type="match status" value="1"/>
</dbReference>
<accession>A0ABQ6FTA2</accession>